<accession>A0A7W9QCY4</accession>
<keyword evidence="5 6" id="KW-0560">Oxidoreductase</keyword>
<dbReference type="PANTHER" id="PTHR43292">
    <property type="entry name" value="ACYL-COA DEHYDROGENASE"/>
    <property type="match status" value="1"/>
</dbReference>
<evidence type="ECO:0000256" key="6">
    <source>
        <dbReference type="RuleBase" id="RU362125"/>
    </source>
</evidence>
<evidence type="ECO:0000256" key="2">
    <source>
        <dbReference type="ARBA" id="ARBA00009347"/>
    </source>
</evidence>
<protein>
    <submittedName>
        <fullName evidence="11">Alkylation response protein AidB-like acyl-CoA dehydrogenase</fullName>
    </submittedName>
</protein>
<evidence type="ECO:0000256" key="1">
    <source>
        <dbReference type="ARBA" id="ARBA00001974"/>
    </source>
</evidence>
<dbReference type="EMBL" id="JACHJL010000013">
    <property type="protein sequence ID" value="MBB5937804.1"/>
    <property type="molecule type" value="Genomic_DNA"/>
</dbReference>
<sequence length="471" mass="50681">MSAKNTAVEAAEPSPGPIAAAEPSGSPADGAEPPPGPIDAAELRRRVAQLLAAYDPATTARADFLRAQFDAGLAWVHYPAGLGGLGAPRALQGVVTAELDAAGAPDNDPRRIGIGLGMAAPTILRYGTKDQQRRLLRPLWTGDEVWCQLFSEPGAGSDLAALATRAVYVPAAHPSEGHSADDAERAGGFGATARERGEPGEHGEPGEEAPRSGEWVIDGQKVWTSSAHVARWGILIARTDPDLPKHRGISYFICDMTDPGVEVRPLRQITGEAEFNEVFLTGVRIPDSHRLGAPGEGWRVAQTTLMNERVAIGGGSVPREHGMIGVAARTWRERPDLRTHDLHQRLLRLWVEAEAARYAGERLGQQLAIGQPGPEGSAMKLAFARLHQEVSGLEVELLGDEGLTYDDWTMRRPELVDFTGREAGYRYLRAKGNSIEGGTSEVLLNIIAERVLGLPPEPRTDKDAAWKDLPR</sequence>
<dbReference type="Pfam" id="PF02771">
    <property type="entry name" value="Acyl-CoA_dh_N"/>
    <property type="match status" value="1"/>
</dbReference>
<dbReference type="InterPro" id="IPR037069">
    <property type="entry name" value="AcylCoA_DH/ox_N_sf"/>
</dbReference>
<evidence type="ECO:0000256" key="3">
    <source>
        <dbReference type="ARBA" id="ARBA00022630"/>
    </source>
</evidence>
<feature type="domain" description="Acyl-CoA dehydrogenase/oxidase N-terminal" evidence="10">
    <location>
        <begin position="44"/>
        <end position="143"/>
    </location>
</feature>
<keyword evidence="12" id="KW-1185">Reference proteome</keyword>
<dbReference type="SUPFAM" id="SSF47203">
    <property type="entry name" value="Acyl-CoA dehydrogenase C-terminal domain-like"/>
    <property type="match status" value="1"/>
</dbReference>
<evidence type="ECO:0000256" key="7">
    <source>
        <dbReference type="SAM" id="MobiDB-lite"/>
    </source>
</evidence>
<evidence type="ECO:0000256" key="5">
    <source>
        <dbReference type="ARBA" id="ARBA00023002"/>
    </source>
</evidence>
<organism evidence="11 12">
    <name type="scientific">Streptomyces zagrosensis</name>
    <dbReference type="NCBI Taxonomy" id="1042984"/>
    <lineage>
        <taxon>Bacteria</taxon>
        <taxon>Bacillati</taxon>
        <taxon>Actinomycetota</taxon>
        <taxon>Actinomycetes</taxon>
        <taxon>Kitasatosporales</taxon>
        <taxon>Streptomycetaceae</taxon>
        <taxon>Streptomyces</taxon>
    </lineage>
</organism>
<reference evidence="11 12" key="1">
    <citation type="submission" date="2020-08" db="EMBL/GenBank/DDBJ databases">
        <title>Genomic Encyclopedia of Type Strains, Phase III (KMG-III): the genomes of soil and plant-associated and newly described type strains.</title>
        <authorList>
            <person name="Whitman W."/>
        </authorList>
    </citation>
    <scope>NUCLEOTIDE SEQUENCE [LARGE SCALE GENOMIC DNA]</scope>
    <source>
        <strain evidence="11 12">CECT 8305</strain>
    </source>
</reference>
<proteinExistence type="inferred from homology"/>
<comment type="similarity">
    <text evidence="2 6">Belongs to the acyl-CoA dehydrogenase family.</text>
</comment>
<evidence type="ECO:0000313" key="11">
    <source>
        <dbReference type="EMBL" id="MBB5937804.1"/>
    </source>
</evidence>
<comment type="caution">
    <text evidence="11">The sequence shown here is derived from an EMBL/GenBank/DDBJ whole genome shotgun (WGS) entry which is preliminary data.</text>
</comment>
<dbReference type="InterPro" id="IPR046373">
    <property type="entry name" value="Acyl-CoA_Oxase/DH_mid-dom_sf"/>
</dbReference>
<keyword evidence="4 6" id="KW-0274">FAD</keyword>
<dbReference type="AlphaFoldDB" id="A0A7W9QCY4"/>
<dbReference type="Pfam" id="PF00441">
    <property type="entry name" value="Acyl-CoA_dh_1"/>
    <property type="match status" value="1"/>
</dbReference>
<feature type="region of interest" description="Disordered" evidence="7">
    <location>
        <begin position="1"/>
        <end position="39"/>
    </location>
</feature>
<dbReference type="GO" id="GO:0005886">
    <property type="term" value="C:plasma membrane"/>
    <property type="evidence" value="ECO:0007669"/>
    <property type="project" value="TreeGrafter"/>
</dbReference>
<dbReference type="InterPro" id="IPR009100">
    <property type="entry name" value="AcylCoA_DH/oxidase_NM_dom_sf"/>
</dbReference>
<dbReference type="InterPro" id="IPR036250">
    <property type="entry name" value="AcylCo_DH-like_C"/>
</dbReference>
<dbReference type="GO" id="GO:0016627">
    <property type="term" value="F:oxidoreductase activity, acting on the CH-CH group of donors"/>
    <property type="evidence" value="ECO:0007669"/>
    <property type="project" value="InterPro"/>
</dbReference>
<dbReference type="GO" id="GO:0050660">
    <property type="term" value="F:flavin adenine dinucleotide binding"/>
    <property type="evidence" value="ECO:0007669"/>
    <property type="project" value="InterPro"/>
</dbReference>
<dbReference type="Gene3D" id="1.10.540.10">
    <property type="entry name" value="Acyl-CoA dehydrogenase/oxidase, N-terminal domain"/>
    <property type="match status" value="1"/>
</dbReference>
<dbReference type="InterPro" id="IPR006091">
    <property type="entry name" value="Acyl-CoA_Oxase/DH_mid-dom"/>
</dbReference>
<feature type="domain" description="Acyl-CoA dehydrogenase/oxidase C-terminal" evidence="8">
    <location>
        <begin position="295"/>
        <end position="452"/>
    </location>
</feature>
<evidence type="ECO:0000256" key="4">
    <source>
        <dbReference type="ARBA" id="ARBA00022827"/>
    </source>
</evidence>
<feature type="region of interest" description="Disordered" evidence="7">
    <location>
        <begin position="173"/>
        <end position="212"/>
    </location>
</feature>
<dbReference type="InterPro" id="IPR013786">
    <property type="entry name" value="AcylCoA_DH/ox_N"/>
</dbReference>
<feature type="compositionally biased region" description="Basic and acidic residues" evidence="7">
    <location>
        <begin position="175"/>
        <end position="185"/>
    </location>
</feature>
<feature type="compositionally biased region" description="Basic and acidic residues" evidence="7">
    <location>
        <begin position="193"/>
        <end position="211"/>
    </location>
</feature>
<evidence type="ECO:0000259" key="10">
    <source>
        <dbReference type="Pfam" id="PF02771"/>
    </source>
</evidence>
<dbReference type="Pfam" id="PF02770">
    <property type="entry name" value="Acyl-CoA_dh_M"/>
    <property type="match status" value="1"/>
</dbReference>
<dbReference type="Proteomes" id="UP000588098">
    <property type="component" value="Unassembled WGS sequence"/>
</dbReference>
<evidence type="ECO:0000313" key="12">
    <source>
        <dbReference type="Proteomes" id="UP000588098"/>
    </source>
</evidence>
<gene>
    <name evidence="11" type="ORF">FHS42_004888</name>
</gene>
<evidence type="ECO:0000259" key="8">
    <source>
        <dbReference type="Pfam" id="PF00441"/>
    </source>
</evidence>
<dbReference type="SUPFAM" id="SSF56645">
    <property type="entry name" value="Acyl-CoA dehydrogenase NM domain-like"/>
    <property type="match status" value="1"/>
</dbReference>
<dbReference type="InterPro" id="IPR009075">
    <property type="entry name" value="AcylCo_DH/oxidase_C"/>
</dbReference>
<keyword evidence="3 6" id="KW-0285">Flavoprotein</keyword>
<evidence type="ECO:0000259" key="9">
    <source>
        <dbReference type="Pfam" id="PF02770"/>
    </source>
</evidence>
<dbReference type="InterPro" id="IPR052161">
    <property type="entry name" value="Mycobact_Acyl-CoA_DH"/>
</dbReference>
<name>A0A7W9QCY4_9ACTN</name>
<dbReference type="Gene3D" id="2.40.110.10">
    <property type="entry name" value="Butyryl-CoA Dehydrogenase, subunit A, domain 2"/>
    <property type="match status" value="1"/>
</dbReference>
<feature type="domain" description="Acyl-CoA oxidase/dehydrogenase middle" evidence="9">
    <location>
        <begin position="212"/>
        <end position="273"/>
    </location>
</feature>
<dbReference type="Gene3D" id="1.20.140.10">
    <property type="entry name" value="Butyryl-CoA Dehydrogenase, subunit A, domain 3"/>
    <property type="match status" value="1"/>
</dbReference>
<dbReference type="PANTHER" id="PTHR43292:SF4">
    <property type="entry name" value="ACYL-COA DEHYDROGENASE FADE34"/>
    <property type="match status" value="1"/>
</dbReference>
<comment type="cofactor">
    <cofactor evidence="1 6">
        <name>FAD</name>
        <dbReference type="ChEBI" id="CHEBI:57692"/>
    </cofactor>
</comment>